<dbReference type="Pfam" id="PF01715">
    <property type="entry name" value="IPPT"/>
    <property type="match status" value="1"/>
</dbReference>
<reference evidence="1" key="1">
    <citation type="submission" date="2021-07" db="EMBL/GenBank/DDBJ databases">
        <authorList>
            <person name="Catto M.A."/>
            <person name="Jacobson A."/>
            <person name="Kennedy G."/>
            <person name="Labadie P."/>
            <person name="Hunt B.G."/>
            <person name="Srinivasan R."/>
        </authorList>
    </citation>
    <scope>NUCLEOTIDE SEQUENCE</scope>
    <source>
        <strain evidence="1">PL_HMW_Pooled</strain>
        <tissue evidence="1">Head</tissue>
    </source>
</reference>
<protein>
    <submittedName>
        <fullName evidence="1">tRNA dimethylallyltransferase</fullName>
    </submittedName>
</protein>
<sequence>MVLRRELQSTSPLSLAVSFATRPNKVRVDLVTGHLYGLICRAPRRAAPAAHEIIFTALQSGQAGGGLHAAQVEQGKGTGEVTARSIQVFGQTGRRHSDILEEQRQEARSVHGGALRYPNAVVFWTQCDKDVLRQRVSKRVDEMLERGLIEEVEKFHKEVNLLRGEQ</sequence>
<accession>A0AAE1L953</accession>
<dbReference type="Gene3D" id="3.40.50.300">
    <property type="entry name" value="P-loop containing nucleotide triphosphate hydrolases"/>
    <property type="match status" value="1"/>
</dbReference>
<keyword evidence="2" id="KW-1185">Reference proteome</keyword>
<dbReference type="Gene3D" id="1.10.20.140">
    <property type="match status" value="1"/>
</dbReference>
<comment type="caution">
    <text evidence="1">The sequence shown here is derived from an EMBL/GenBank/DDBJ whole genome shotgun (WGS) entry which is preliminary data.</text>
</comment>
<dbReference type="Proteomes" id="UP001219518">
    <property type="component" value="Unassembled WGS sequence"/>
</dbReference>
<evidence type="ECO:0000313" key="1">
    <source>
        <dbReference type="EMBL" id="KAK3910369.1"/>
    </source>
</evidence>
<feature type="non-terminal residue" evidence="1">
    <location>
        <position position="1"/>
    </location>
</feature>
<reference evidence="1" key="2">
    <citation type="journal article" date="2023" name="BMC Genomics">
        <title>Pest status, molecular evolution, and epigenetic factors derived from the genome assembly of Frankliniella fusca, a thysanopteran phytovirus vector.</title>
        <authorList>
            <person name="Catto M.A."/>
            <person name="Labadie P.E."/>
            <person name="Jacobson A.L."/>
            <person name="Kennedy G.G."/>
            <person name="Srinivasan R."/>
            <person name="Hunt B.G."/>
        </authorList>
    </citation>
    <scope>NUCLEOTIDE SEQUENCE</scope>
    <source>
        <strain evidence="1">PL_HMW_Pooled</strain>
    </source>
</reference>
<organism evidence="1 2">
    <name type="scientific">Frankliniella fusca</name>
    <dbReference type="NCBI Taxonomy" id="407009"/>
    <lineage>
        <taxon>Eukaryota</taxon>
        <taxon>Metazoa</taxon>
        <taxon>Ecdysozoa</taxon>
        <taxon>Arthropoda</taxon>
        <taxon>Hexapoda</taxon>
        <taxon>Insecta</taxon>
        <taxon>Pterygota</taxon>
        <taxon>Neoptera</taxon>
        <taxon>Paraneoptera</taxon>
        <taxon>Thysanoptera</taxon>
        <taxon>Terebrantia</taxon>
        <taxon>Thripoidea</taxon>
        <taxon>Thripidae</taxon>
        <taxon>Frankliniella</taxon>
    </lineage>
</organism>
<gene>
    <name evidence="1" type="ORF">KUF71_020138</name>
</gene>
<proteinExistence type="predicted"/>
<dbReference type="InterPro" id="IPR027417">
    <property type="entry name" value="P-loop_NTPase"/>
</dbReference>
<dbReference type="EMBL" id="JAHWGI010000151">
    <property type="protein sequence ID" value="KAK3910369.1"/>
    <property type="molecule type" value="Genomic_DNA"/>
</dbReference>
<dbReference type="AlphaFoldDB" id="A0AAE1L953"/>
<evidence type="ECO:0000313" key="2">
    <source>
        <dbReference type="Proteomes" id="UP001219518"/>
    </source>
</evidence>
<name>A0AAE1L953_9NEOP</name>